<dbReference type="RefSeq" id="WP_200596722.1">
    <property type="nucleotide sequence ID" value="NZ_JAEPBG010000015.1"/>
</dbReference>
<gene>
    <name evidence="1" type="ORF">JJB74_25305</name>
</gene>
<proteinExistence type="predicted"/>
<sequence>MIAANTAVELGLDMLGYADVSKGGGQATPSKKKLRDALMSYPEGRAEILLASLFLELENATSLDDVRKALPNYERLVDSTAAAM</sequence>
<evidence type="ECO:0000313" key="2">
    <source>
        <dbReference type="Proteomes" id="UP000622890"/>
    </source>
</evidence>
<evidence type="ECO:0000313" key="1">
    <source>
        <dbReference type="EMBL" id="MBK4737953.1"/>
    </source>
</evidence>
<protein>
    <submittedName>
        <fullName evidence="1">Uncharacterized protein</fullName>
    </submittedName>
</protein>
<organism evidence="1 2">
    <name type="scientific">Noviherbaspirillum pedocola</name>
    <dbReference type="NCBI Taxonomy" id="2801341"/>
    <lineage>
        <taxon>Bacteria</taxon>
        <taxon>Pseudomonadati</taxon>
        <taxon>Pseudomonadota</taxon>
        <taxon>Betaproteobacteria</taxon>
        <taxon>Burkholderiales</taxon>
        <taxon>Oxalobacteraceae</taxon>
        <taxon>Noviherbaspirillum</taxon>
    </lineage>
</organism>
<dbReference type="Proteomes" id="UP000622890">
    <property type="component" value="Unassembled WGS sequence"/>
</dbReference>
<reference evidence="1" key="1">
    <citation type="submission" date="2021-01" db="EMBL/GenBank/DDBJ databases">
        <title>Genome sequence of strain Noviherbaspirillum sp. DKR-6.</title>
        <authorList>
            <person name="Chaudhary D.K."/>
        </authorList>
    </citation>
    <scope>NUCLEOTIDE SEQUENCE</scope>
    <source>
        <strain evidence="1">DKR-6</strain>
    </source>
</reference>
<keyword evidence="2" id="KW-1185">Reference proteome</keyword>
<dbReference type="AlphaFoldDB" id="A0A934W9D4"/>
<comment type="caution">
    <text evidence="1">The sequence shown here is derived from an EMBL/GenBank/DDBJ whole genome shotgun (WGS) entry which is preliminary data.</text>
</comment>
<name>A0A934W9D4_9BURK</name>
<accession>A0A934W9D4</accession>
<dbReference type="EMBL" id="JAEPBG010000015">
    <property type="protein sequence ID" value="MBK4737953.1"/>
    <property type="molecule type" value="Genomic_DNA"/>
</dbReference>